<sequence length="51" mass="5540">MPDRSLDAGICWRVDGAYSAVPLALRMREAELDGDWLQSVVVSEEVECSGG</sequence>
<name>A0A0V0WL00_9BILA</name>
<protein>
    <submittedName>
        <fullName evidence="1">Uncharacterized protein</fullName>
    </submittedName>
</protein>
<evidence type="ECO:0000313" key="2">
    <source>
        <dbReference type="Proteomes" id="UP000054783"/>
    </source>
</evidence>
<feature type="non-terminal residue" evidence="1">
    <location>
        <position position="51"/>
    </location>
</feature>
<comment type="caution">
    <text evidence="1">The sequence shown here is derived from an EMBL/GenBank/DDBJ whole genome shotgun (WGS) entry which is preliminary data.</text>
</comment>
<gene>
    <name evidence="1" type="ORF">T12_7474</name>
</gene>
<proteinExistence type="predicted"/>
<reference evidence="1 2" key="1">
    <citation type="submission" date="2015-01" db="EMBL/GenBank/DDBJ databases">
        <title>Evolution of Trichinella species and genotypes.</title>
        <authorList>
            <person name="Korhonen P.K."/>
            <person name="Edoardo P."/>
            <person name="Giuseppe L.R."/>
            <person name="Gasser R.B."/>
        </authorList>
    </citation>
    <scope>NUCLEOTIDE SEQUENCE [LARGE SCALE GENOMIC DNA]</scope>
    <source>
        <strain evidence="1">ISS2496</strain>
    </source>
</reference>
<organism evidence="1 2">
    <name type="scientific">Trichinella patagoniensis</name>
    <dbReference type="NCBI Taxonomy" id="990121"/>
    <lineage>
        <taxon>Eukaryota</taxon>
        <taxon>Metazoa</taxon>
        <taxon>Ecdysozoa</taxon>
        <taxon>Nematoda</taxon>
        <taxon>Enoplea</taxon>
        <taxon>Dorylaimia</taxon>
        <taxon>Trichinellida</taxon>
        <taxon>Trichinellidae</taxon>
        <taxon>Trichinella</taxon>
    </lineage>
</organism>
<evidence type="ECO:0000313" key="1">
    <source>
        <dbReference type="EMBL" id="KRX76436.1"/>
    </source>
</evidence>
<accession>A0A0V0WL00</accession>
<dbReference type="EMBL" id="JYDQ01005566">
    <property type="protein sequence ID" value="KRX76436.1"/>
    <property type="molecule type" value="Genomic_DNA"/>
</dbReference>
<dbReference type="Proteomes" id="UP000054783">
    <property type="component" value="Unassembled WGS sequence"/>
</dbReference>
<dbReference type="AlphaFoldDB" id="A0A0V0WL00"/>
<keyword evidence="2" id="KW-1185">Reference proteome</keyword>